<comment type="caution">
    <text evidence="4">The sequence shown here is derived from an EMBL/GenBank/DDBJ whole genome shotgun (WGS) entry which is preliminary data.</text>
</comment>
<organism evidence="4 5">
    <name type="scientific">Bifiguratus adelaidae</name>
    <dbReference type="NCBI Taxonomy" id="1938954"/>
    <lineage>
        <taxon>Eukaryota</taxon>
        <taxon>Fungi</taxon>
        <taxon>Fungi incertae sedis</taxon>
        <taxon>Mucoromycota</taxon>
        <taxon>Mucoromycotina</taxon>
        <taxon>Endogonomycetes</taxon>
        <taxon>Endogonales</taxon>
        <taxon>Endogonales incertae sedis</taxon>
        <taxon>Bifiguratus</taxon>
    </lineage>
</organism>
<dbReference type="Gene3D" id="1.50.10.10">
    <property type="match status" value="1"/>
</dbReference>
<accession>A0A261Y369</accession>
<dbReference type="Proteomes" id="UP000242875">
    <property type="component" value="Unassembled WGS sequence"/>
</dbReference>
<dbReference type="SUPFAM" id="SSF48208">
    <property type="entry name" value="Six-hairpin glycosidases"/>
    <property type="match status" value="1"/>
</dbReference>
<dbReference type="OrthoDB" id="2317065at2759"/>
<feature type="region of interest" description="Disordered" evidence="3">
    <location>
        <begin position="1"/>
        <end position="20"/>
    </location>
</feature>
<name>A0A261Y369_9FUNG</name>
<dbReference type="PANTHER" id="PTHR36845:SF1">
    <property type="entry name" value="HYDROLASE, PUTATIVE (AFU_ORTHOLOGUE AFUA_7G05090)-RELATED"/>
    <property type="match status" value="1"/>
</dbReference>
<dbReference type="AlphaFoldDB" id="A0A261Y369"/>
<protein>
    <recommendedName>
        <fullName evidence="6">Unsaturated glucuronyl hydrolase</fullName>
    </recommendedName>
</protein>
<dbReference type="EMBL" id="MVBO01000023">
    <property type="protein sequence ID" value="OZJ05066.1"/>
    <property type="molecule type" value="Genomic_DNA"/>
</dbReference>
<evidence type="ECO:0000256" key="1">
    <source>
        <dbReference type="ARBA" id="ARBA00022801"/>
    </source>
</evidence>
<evidence type="ECO:0000313" key="4">
    <source>
        <dbReference type="EMBL" id="OZJ05066.1"/>
    </source>
</evidence>
<comment type="similarity">
    <text evidence="2">Belongs to the glycosyl hydrolase 88 family.</text>
</comment>
<evidence type="ECO:0000256" key="2">
    <source>
        <dbReference type="ARBA" id="ARBA00038358"/>
    </source>
</evidence>
<evidence type="ECO:0000313" key="5">
    <source>
        <dbReference type="Proteomes" id="UP000242875"/>
    </source>
</evidence>
<gene>
    <name evidence="4" type="ORF">BZG36_02104</name>
</gene>
<proteinExistence type="inferred from homology"/>
<dbReference type="PANTHER" id="PTHR36845">
    <property type="entry name" value="HYDROLASE, PUTATIVE (AFU_ORTHOLOGUE AFUA_7G05090)-RELATED"/>
    <property type="match status" value="1"/>
</dbReference>
<reference evidence="4 5" key="1">
    <citation type="journal article" date="2017" name="Mycologia">
        <title>Bifiguratus adelaidae, gen. et sp. nov., a new member of Mucoromycotina in endophytic and soil-dwelling habitats.</title>
        <authorList>
            <person name="Torres-Cruz T.J."/>
            <person name="Billingsley Tobias T.L."/>
            <person name="Almatruk M."/>
            <person name="Hesse C."/>
            <person name="Kuske C.R."/>
            <person name="Desiro A."/>
            <person name="Benucci G.M."/>
            <person name="Bonito G."/>
            <person name="Stajich J.E."/>
            <person name="Dunlap C."/>
            <person name="Arnold A.E."/>
            <person name="Porras-Alfaro A."/>
        </authorList>
    </citation>
    <scope>NUCLEOTIDE SEQUENCE [LARGE SCALE GENOMIC DNA]</scope>
    <source>
        <strain evidence="4 5">AZ0501</strain>
    </source>
</reference>
<dbReference type="InterPro" id="IPR012341">
    <property type="entry name" value="6hp_glycosidase-like_sf"/>
</dbReference>
<feature type="region of interest" description="Disordered" evidence="3">
    <location>
        <begin position="30"/>
        <end position="52"/>
    </location>
</feature>
<keyword evidence="1" id="KW-0378">Hydrolase</keyword>
<evidence type="ECO:0000256" key="3">
    <source>
        <dbReference type="SAM" id="MobiDB-lite"/>
    </source>
</evidence>
<dbReference type="InterPro" id="IPR008928">
    <property type="entry name" value="6-hairpin_glycosidase_sf"/>
</dbReference>
<dbReference type="GO" id="GO:0000272">
    <property type="term" value="P:polysaccharide catabolic process"/>
    <property type="evidence" value="ECO:0007669"/>
    <property type="project" value="TreeGrafter"/>
</dbReference>
<keyword evidence="5" id="KW-1185">Reference proteome</keyword>
<sequence length="508" mass="55704">MAQKRHACAFENPQGLPRGSVGFEAQAMQDGQEEGLQLGHRSDSKHGGQASPAPKMVRRVFYLSAALILALSPASAKTHEGQAPTELYSDNVGARIWRTALHHTPTIGDSTGWPEYTWSNFSTPKQPSSAAGTYINFNPSTWTSGFFPSSLWALYQRMTDSRMKDVLARAQAWSRGLAPNVNLTNTHDIAMPFEYDLTMGSNSSELPVVSKMSMNLASRFVPAPGVIRSWDKKGSHNDSVLVIIDNMMNLGLLVRSALTYTKNETLLQMAISHANKTMENHVRPDGSSFHVVDYSATTGQVYDRVTAQGLANNSTWSRGQAWGIYGFAMMYNYTRFPAYLETSRRMADYYLTHLPADGVPYWDFDAPNEPNVTPRDTSSAMIASSGLLLLSTLQSTPVPNNYSDAALKLLSNTINMALADPIGWPDAQYPATGINTDPNVDPKTNTTRGFEAILQHATIDNTPLIPASSRNWDTGLVYGDYYMLEAGNRAAELGLASCSGPRNHAKRT</sequence>
<evidence type="ECO:0008006" key="6">
    <source>
        <dbReference type="Google" id="ProtNLM"/>
    </source>
</evidence>
<dbReference type="GO" id="GO:0052757">
    <property type="term" value="F:chondroitin hydrolase activity"/>
    <property type="evidence" value="ECO:0007669"/>
    <property type="project" value="TreeGrafter"/>
</dbReference>
<dbReference type="InterPro" id="IPR052369">
    <property type="entry name" value="UG_Glycosaminoglycan_Hydrolase"/>
</dbReference>